<dbReference type="PANTHER" id="PTHR40465">
    <property type="entry name" value="CHROMOSOME 1, WHOLE GENOME SHOTGUN SEQUENCE"/>
    <property type="match status" value="1"/>
</dbReference>
<dbReference type="OrthoDB" id="3046394at2759"/>
<evidence type="ECO:0000313" key="1">
    <source>
        <dbReference type="EMBL" id="PBK80077.1"/>
    </source>
</evidence>
<dbReference type="STRING" id="47427.A0A2H3CTJ6"/>
<keyword evidence="2" id="KW-1185">Reference proteome</keyword>
<proteinExistence type="predicted"/>
<dbReference type="AlphaFoldDB" id="A0A2H3CTJ6"/>
<dbReference type="InParanoid" id="A0A2H3CTJ6"/>
<reference evidence="2" key="1">
    <citation type="journal article" date="2017" name="Nat. Ecol. Evol.">
        <title>Genome expansion and lineage-specific genetic innovations in the forest pathogenic fungi Armillaria.</title>
        <authorList>
            <person name="Sipos G."/>
            <person name="Prasanna A.N."/>
            <person name="Walter M.C."/>
            <person name="O'Connor E."/>
            <person name="Balint B."/>
            <person name="Krizsan K."/>
            <person name="Kiss B."/>
            <person name="Hess J."/>
            <person name="Varga T."/>
            <person name="Slot J."/>
            <person name="Riley R."/>
            <person name="Boka B."/>
            <person name="Rigling D."/>
            <person name="Barry K."/>
            <person name="Lee J."/>
            <person name="Mihaltcheva S."/>
            <person name="LaButti K."/>
            <person name="Lipzen A."/>
            <person name="Waldron R."/>
            <person name="Moloney N.M."/>
            <person name="Sperisen C."/>
            <person name="Kredics L."/>
            <person name="Vagvoelgyi C."/>
            <person name="Patrignani A."/>
            <person name="Fitzpatrick D."/>
            <person name="Nagy I."/>
            <person name="Doyle S."/>
            <person name="Anderson J.B."/>
            <person name="Grigoriev I.V."/>
            <person name="Gueldener U."/>
            <person name="Muensterkoetter M."/>
            <person name="Nagy L.G."/>
        </authorList>
    </citation>
    <scope>NUCLEOTIDE SEQUENCE [LARGE SCALE GENOMIC DNA]</scope>
    <source>
        <strain evidence="2">Ar21-2</strain>
    </source>
</reference>
<dbReference type="Proteomes" id="UP000217790">
    <property type="component" value="Unassembled WGS sequence"/>
</dbReference>
<gene>
    <name evidence="1" type="ORF">ARMGADRAFT_950085</name>
</gene>
<feature type="non-terminal residue" evidence="1">
    <location>
        <position position="1"/>
    </location>
</feature>
<dbReference type="PANTHER" id="PTHR40465:SF1">
    <property type="entry name" value="DUF6534 DOMAIN-CONTAINING PROTEIN"/>
    <property type="match status" value="1"/>
</dbReference>
<evidence type="ECO:0000313" key="2">
    <source>
        <dbReference type="Proteomes" id="UP000217790"/>
    </source>
</evidence>
<sequence>VLMLVILETINTGFDFSVLFEPLIIRNGQKMAIQVAPKMLSYDSQVSQGVISTAVQIFFAWRIHLISQSNLALGFISVLSFLSLTGAITTTTCVSLIPEYSRFHEFAYGSRTGLAWTDSLITRIIIRRATAFNISSSPMTEILVTVETGVITSFSTILDVALFLNVIGDFCLSKIYTNSLLSALNARSSWNELFDSRRRNVDISFCDVGEK</sequence>
<protein>
    <submittedName>
        <fullName evidence="1">Uncharacterized protein</fullName>
    </submittedName>
</protein>
<organism evidence="1 2">
    <name type="scientific">Armillaria gallica</name>
    <name type="common">Bulbous honey fungus</name>
    <name type="synonym">Armillaria bulbosa</name>
    <dbReference type="NCBI Taxonomy" id="47427"/>
    <lineage>
        <taxon>Eukaryota</taxon>
        <taxon>Fungi</taxon>
        <taxon>Dikarya</taxon>
        <taxon>Basidiomycota</taxon>
        <taxon>Agaricomycotina</taxon>
        <taxon>Agaricomycetes</taxon>
        <taxon>Agaricomycetidae</taxon>
        <taxon>Agaricales</taxon>
        <taxon>Marasmiineae</taxon>
        <taxon>Physalacriaceae</taxon>
        <taxon>Armillaria</taxon>
    </lineage>
</organism>
<name>A0A2H3CTJ6_ARMGA</name>
<accession>A0A2H3CTJ6</accession>
<dbReference type="EMBL" id="KZ293753">
    <property type="protein sequence ID" value="PBK80077.1"/>
    <property type="molecule type" value="Genomic_DNA"/>
</dbReference>